<dbReference type="GO" id="GO:0003677">
    <property type="term" value="F:DNA binding"/>
    <property type="evidence" value="ECO:0007669"/>
    <property type="project" value="InterPro"/>
</dbReference>
<comment type="caution">
    <text evidence="8">The sequence shown here is derived from an EMBL/GenBank/DDBJ whole genome shotgun (WGS) entry which is preliminary data.</text>
</comment>
<dbReference type="SUPFAM" id="SSF88946">
    <property type="entry name" value="Sigma2 domain of RNA polymerase sigma factors"/>
    <property type="match status" value="1"/>
</dbReference>
<dbReference type="InterPro" id="IPR014284">
    <property type="entry name" value="RNA_pol_sigma-70_dom"/>
</dbReference>
<dbReference type="SUPFAM" id="SSF88659">
    <property type="entry name" value="Sigma3 and sigma4 domains of RNA polymerase sigma factors"/>
    <property type="match status" value="1"/>
</dbReference>
<protein>
    <submittedName>
        <fullName evidence="8">RNA polymerase subunit sigma-70</fullName>
    </submittedName>
</protein>
<evidence type="ECO:0000313" key="9">
    <source>
        <dbReference type="Proteomes" id="UP000189004"/>
    </source>
</evidence>
<dbReference type="NCBIfam" id="TIGR02937">
    <property type="entry name" value="sigma70-ECF"/>
    <property type="match status" value="1"/>
</dbReference>
<feature type="domain" description="RNA polymerase sigma factor 70 region 4 type 2" evidence="7">
    <location>
        <begin position="101"/>
        <end position="153"/>
    </location>
</feature>
<comment type="subunit">
    <text evidence="2">Interacts transiently with the RNA polymerase catalytic core formed by RpoA, RpoB, RpoC and RpoZ (2 alpha, 1 beta, 1 beta' and 1 omega subunit) to form the RNA polymerase holoenzyme that can initiate transcription.</text>
</comment>
<dbReference type="PANTHER" id="PTHR30173">
    <property type="entry name" value="SIGMA 19 FACTOR"/>
    <property type="match status" value="1"/>
</dbReference>
<dbReference type="InterPro" id="IPR007627">
    <property type="entry name" value="RNA_pol_sigma70_r2"/>
</dbReference>
<keyword evidence="3" id="KW-0805">Transcription regulation</keyword>
<evidence type="ECO:0000313" key="8">
    <source>
        <dbReference type="EMBL" id="OOC55762.1"/>
    </source>
</evidence>
<dbReference type="InterPro" id="IPR032710">
    <property type="entry name" value="NTF2-like_dom_sf"/>
</dbReference>
<keyword evidence="4" id="KW-0731">Sigma factor</keyword>
<accession>A0A1V3C556</accession>
<dbReference type="InterPro" id="IPR013325">
    <property type="entry name" value="RNA_pol_sigma_r2"/>
</dbReference>
<reference evidence="9" key="1">
    <citation type="submission" date="2016-08" db="EMBL/GenBank/DDBJ databases">
        <authorList>
            <person name="Tokovenko B."/>
            <person name="Kalinowski J."/>
        </authorList>
    </citation>
    <scope>NUCLEOTIDE SEQUENCE [LARGE SCALE GENOMIC DNA]</scope>
    <source>
        <strain evidence="9">UTMC102</strain>
    </source>
</reference>
<evidence type="ECO:0000256" key="5">
    <source>
        <dbReference type="ARBA" id="ARBA00023163"/>
    </source>
</evidence>
<dbReference type="Pfam" id="PF04542">
    <property type="entry name" value="Sigma70_r2"/>
    <property type="match status" value="1"/>
</dbReference>
<dbReference type="GO" id="GO:0006352">
    <property type="term" value="P:DNA-templated transcription initiation"/>
    <property type="evidence" value="ECO:0007669"/>
    <property type="project" value="InterPro"/>
</dbReference>
<dbReference type="STRING" id="501010.NOSIN_19620"/>
<evidence type="ECO:0000256" key="4">
    <source>
        <dbReference type="ARBA" id="ARBA00023082"/>
    </source>
</evidence>
<dbReference type="GO" id="GO:0016987">
    <property type="term" value="F:sigma factor activity"/>
    <property type="evidence" value="ECO:0007669"/>
    <property type="project" value="UniProtKB-KW"/>
</dbReference>
<evidence type="ECO:0000256" key="2">
    <source>
        <dbReference type="ARBA" id="ARBA00011344"/>
    </source>
</evidence>
<dbReference type="Gene3D" id="1.10.10.10">
    <property type="entry name" value="Winged helix-like DNA-binding domain superfamily/Winged helix DNA-binding domain"/>
    <property type="match status" value="1"/>
</dbReference>
<evidence type="ECO:0000256" key="1">
    <source>
        <dbReference type="ARBA" id="ARBA00010641"/>
    </source>
</evidence>
<keyword evidence="9" id="KW-1185">Reference proteome</keyword>
<gene>
    <name evidence="8" type="ORF">NOSIN_19620</name>
</gene>
<sequence length="287" mass="30796">MDLIDEFQAARPRLLSLAHRIVGSVHDAEDAVQAAWLRTQTARPQEIDNPDGWFTTVTARLCLDQLRARERRGEVPLLAEAVPGEQLAADEEVLRREDVSRALMVLLGRLTPAQRVAYVLHDLFAVPFDQVASVLDTAPVNVRKLASRARIRLRAPGSGVGAGSADQAAHTGIVDAFLAAARGGDVNRLMALMVPDVVRTVDPDVLPEGAAAEVRGARNVAEETGHFTDRVHASVPMLVDGRPGAVIAPGGRPLAVIRFDIRQGGIAGIAITRPGRTDHVSPPYDAR</sequence>
<dbReference type="Proteomes" id="UP000189004">
    <property type="component" value="Unassembled WGS sequence"/>
</dbReference>
<dbReference type="RefSeq" id="WP_077692196.1">
    <property type="nucleotide sequence ID" value="NZ_MCOK01000001.1"/>
</dbReference>
<dbReference type="Pfam" id="PF08281">
    <property type="entry name" value="Sigma70_r4_2"/>
    <property type="match status" value="1"/>
</dbReference>
<feature type="domain" description="RNA polymerase sigma-70 region 2" evidence="6">
    <location>
        <begin position="8"/>
        <end position="72"/>
    </location>
</feature>
<name>A0A1V3C556_9ACTN</name>
<dbReference type="PANTHER" id="PTHR30173:SF43">
    <property type="entry name" value="ECF RNA POLYMERASE SIGMA FACTOR SIGI-RELATED"/>
    <property type="match status" value="1"/>
</dbReference>
<dbReference type="InterPro" id="IPR036388">
    <property type="entry name" value="WH-like_DNA-bd_sf"/>
</dbReference>
<dbReference type="InterPro" id="IPR013249">
    <property type="entry name" value="RNA_pol_sigma70_r4_t2"/>
</dbReference>
<dbReference type="InterPro" id="IPR052704">
    <property type="entry name" value="ECF_Sigma-70_Domain"/>
</dbReference>
<dbReference type="SUPFAM" id="SSF54427">
    <property type="entry name" value="NTF2-like"/>
    <property type="match status" value="1"/>
</dbReference>
<keyword evidence="5" id="KW-0804">Transcription</keyword>
<dbReference type="InterPro" id="IPR013324">
    <property type="entry name" value="RNA_pol_sigma_r3/r4-like"/>
</dbReference>
<proteinExistence type="inferred from homology"/>
<evidence type="ECO:0000259" key="6">
    <source>
        <dbReference type="Pfam" id="PF04542"/>
    </source>
</evidence>
<dbReference type="EMBL" id="MCOK01000001">
    <property type="protein sequence ID" value="OOC55762.1"/>
    <property type="molecule type" value="Genomic_DNA"/>
</dbReference>
<evidence type="ECO:0000259" key="7">
    <source>
        <dbReference type="Pfam" id="PF08281"/>
    </source>
</evidence>
<comment type="similarity">
    <text evidence="1">Belongs to the sigma-70 factor family. ECF subfamily.</text>
</comment>
<organism evidence="8 9">
    <name type="scientific">Nocardiopsis sinuspersici</name>
    <dbReference type="NCBI Taxonomy" id="501010"/>
    <lineage>
        <taxon>Bacteria</taxon>
        <taxon>Bacillati</taxon>
        <taxon>Actinomycetota</taxon>
        <taxon>Actinomycetes</taxon>
        <taxon>Streptosporangiales</taxon>
        <taxon>Nocardiopsidaceae</taxon>
        <taxon>Nocardiopsis</taxon>
    </lineage>
</organism>
<dbReference type="AlphaFoldDB" id="A0A1V3C556"/>
<dbReference type="Gene3D" id="1.10.1740.10">
    <property type="match status" value="1"/>
</dbReference>
<dbReference type="OrthoDB" id="3211555at2"/>
<evidence type="ECO:0000256" key="3">
    <source>
        <dbReference type="ARBA" id="ARBA00023015"/>
    </source>
</evidence>